<protein>
    <recommendedName>
        <fullName evidence="3">META domain-containing protein</fullName>
    </recommendedName>
</protein>
<dbReference type="RefSeq" id="WP_163955670.1">
    <property type="nucleotide sequence ID" value="NZ_JAAGUX010000006.1"/>
</dbReference>
<name>A0ABX0CF28_9NOCA</name>
<reference evidence="1 2" key="1">
    <citation type="submission" date="2020-01" db="EMBL/GenBank/DDBJ databases">
        <title>Genetics and antimicrobial susceptibilities of Nocardia species isolated from the soil; a comparison with species isolated from humans.</title>
        <authorList>
            <person name="Carrasco G."/>
            <person name="Monzon S."/>
            <person name="Sansegundo M."/>
            <person name="Garcia E."/>
            <person name="Garrido N."/>
            <person name="Medina M.J."/>
            <person name="Villalon P."/>
            <person name="Ramirez-Arocha A.C."/>
            <person name="Jimenez P."/>
            <person name="Cuesta I."/>
            <person name="Valdezate S."/>
        </authorList>
    </citation>
    <scope>NUCLEOTIDE SEQUENCE [LARGE SCALE GENOMIC DNA]</scope>
    <source>
        <strain evidence="1 2">CNM20110649</strain>
    </source>
</reference>
<dbReference type="Proteomes" id="UP000470876">
    <property type="component" value="Unassembled WGS sequence"/>
</dbReference>
<comment type="caution">
    <text evidence="1">The sequence shown here is derived from an EMBL/GenBank/DDBJ whole genome shotgun (WGS) entry which is preliminary data.</text>
</comment>
<evidence type="ECO:0000313" key="2">
    <source>
        <dbReference type="Proteomes" id="UP000470876"/>
    </source>
</evidence>
<evidence type="ECO:0008006" key="3">
    <source>
        <dbReference type="Google" id="ProtNLM"/>
    </source>
</evidence>
<accession>A0ABX0CF28</accession>
<keyword evidence="2" id="KW-1185">Reference proteome</keyword>
<sequence>MKPISMVVGGIFAAGIAASVIEPGVAAAVPANDPWPDVTSESEVSLRGTDWALYRIEPASGAGREIAAKTILRIDPEGAAGVSGFHLDCEWDEGSAIVAIEQTAAQRILMFSDRRWEWAHGDSDGAGLPYRDHSELWALMQGAARADIDRDVLTLTDLDTGAVLRFRGAR</sequence>
<proteinExistence type="predicted"/>
<dbReference type="EMBL" id="JAAGUX010000006">
    <property type="protein sequence ID" value="NEW55144.1"/>
    <property type="molecule type" value="Genomic_DNA"/>
</dbReference>
<organism evidence="1 2">
    <name type="scientific">Nocardia cyriacigeorgica</name>
    <dbReference type="NCBI Taxonomy" id="135487"/>
    <lineage>
        <taxon>Bacteria</taxon>
        <taxon>Bacillati</taxon>
        <taxon>Actinomycetota</taxon>
        <taxon>Actinomycetes</taxon>
        <taxon>Mycobacteriales</taxon>
        <taxon>Nocardiaceae</taxon>
        <taxon>Nocardia</taxon>
    </lineage>
</organism>
<gene>
    <name evidence="1" type="ORF">GV794_05640</name>
</gene>
<evidence type="ECO:0000313" key="1">
    <source>
        <dbReference type="EMBL" id="NEW55144.1"/>
    </source>
</evidence>